<dbReference type="InterPro" id="IPR032799">
    <property type="entry name" value="TAXi_C"/>
</dbReference>
<protein>
    <submittedName>
        <fullName evidence="10">Protein aspartic protease in guard cell 1</fullName>
    </submittedName>
</protein>
<dbReference type="PANTHER" id="PTHR13683">
    <property type="entry name" value="ASPARTYL PROTEASES"/>
    <property type="match status" value="1"/>
</dbReference>
<evidence type="ECO:0000256" key="7">
    <source>
        <dbReference type="ARBA" id="ARBA00023180"/>
    </source>
</evidence>
<keyword evidence="3 8" id="KW-0732">Signal</keyword>
<dbReference type="GO" id="GO:0004190">
    <property type="term" value="F:aspartic-type endopeptidase activity"/>
    <property type="evidence" value="ECO:0007669"/>
    <property type="project" value="UniProtKB-KW"/>
</dbReference>
<dbReference type="InterPro" id="IPR021109">
    <property type="entry name" value="Peptidase_aspartic_dom_sf"/>
</dbReference>
<evidence type="ECO:0000256" key="4">
    <source>
        <dbReference type="ARBA" id="ARBA00022750"/>
    </source>
</evidence>
<keyword evidence="11" id="KW-1185">Reference proteome</keyword>
<gene>
    <name evidence="10" type="primary">ASPG1</name>
    <name evidence="10" type="ORF">AXF42_Ash004061</name>
</gene>
<evidence type="ECO:0000256" key="3">
    <source>
        <dbReference type="ARBA" id="ARBA00022729"/>
    </source>
</evidence>
<dbReference type="SUPFAM" id="SSF50630">
    <property type="entry name" value="Acid proteases"/>
    <property type="match status" value="1"/>
</dbReference>
<evidence type="ECO:0000256" key="1">
    <source>
        <dbReference type="ARBA" id="ARBA00007447"/>
    </source>
</evidence>
<evidence type="ECO:0000256" key="8">
    <source>
        <dbReference type="SAM" id="SignalP"/>
    </source>
</evidence>
<dbReference type="FunFam" id="2.40.70.10:FF:000022">
    <property type="entry name" value="Aspartyl protease AED3"/>
    <property type="match status" value="1"/>
</dbReference>
<dbReference type="OrthoDB" id="2747330at2759"/>
<dbReference type="Pfam" id="PF14541">
    <property type="entry name" value="TAXi_C"/>
    <property type="match status" value="1"/>
</dbReference>
<dbReference type="Proteomes" id="UP000236161">
    <property type="component" value="Unassembled WGS sequence"/>
</dbReference>
<dbReference type="PANTHER" id="PTHR13683:SF839">
    <property type="entry name" value="ASPARTYL PROTEASE AED3-LIKE"/>
    <property type="match status" value="1"/>
</dbReference>
<dbReference type="AlphaFoldDB" id="A0A2I0A1U1"/>
<dbReference type="InterPro" id="IPR001461">
    <property type="entry name" value="Aspartic_peptidase_A1"/>
</dbReference>
<keyword evidence="6" id="KW-1015">Disulfide bond</keyword>
<evidence type="ECO:0000256" key="5">
    <source>
        <dbReference type="ARBA" id="ARBA00022801"/>
    </source>
</evidence>
<dbReference type="EMBL" id="KZ452037">
    <property type="protein sequence ID" value="PKA49521.1"/>
    <property type="molecule type" value="Genomic_DNA"/>
</dbReference>
<dbReference type="STRING" id="1088818.A0A2I0A1U1"/>
<dbReference type="PROSITE" id="PS51767">
    <property type="entry name" value="PEPTIDASE_A1"/>
    <property type="match status" value="1"/>
</dbReference>
<evidence type="ECO:0000256" key="6">
    <source>
        <dbReference type="ARBA" id="ARBA00023157"/>
    </source>
</evidence>
<keyword evidence="2 10" id="KW-0645">Protease</keyword>
<keyword evidence="7" id="KW-0325">Glycoprotein</keyword>
<keyword evidence="5" id="KW-0378">Hydrolase</keyword>
<dbReference type="GO" id="GO:0006508">
    <property type="term" value="P:proteolysis"/>
    <property type="evidence" value="ECO:0007669"/>
    <property type="project" value="UniProtKB-KW"/>
</dbReference>
<feature type="signal peptide" evidence="8">
    <location>
        <begin position="1"/>
        <end position="22"/>
    </location>
</feature>
<dbReference type="Gene3D" id="2.40.70.10">
    <property type="entry name" value="Acid Proteases"/>
    <property type="match status" value="2"/>
</dbReference>
<evidence type="ECO:0000313" key="10">
    <source>
        <dbReference type="EMBL" id="PKA49521.1"/>
    </source>
</evidence>
<evidence type="ECO:0000313" key="11">
    <source>
        <dbReference type="Proteomes" id="UP000236161"/>
    </source>
</evidence>
<feature type="domain" description="Peptidase A1" evidence="9">
    <location>
        <begin position="97"/>
        <end position="428"/>
    </location>
</feature>
<feature type="chain" id="PRO_5014138872" evidence="8">
    <location>
        <begin position="23"/>
        <end position="433"/>
    </location>
</feature>
<keyword evidence="4" id="KW-0064">Aspartyl protease</keyword>
<comment type="similarity">
    <text evidence="1">Belongs to the peptidase A1 family.</text>
</comment>
<evidence type="ECO:0000259" key="9">
    <source>
        <dbReference type="PROSITE" id="PS51767"/>
    </source>
</evidence>
<dbReference type="InterPro" id="IPR033121">
    <property type="entry name" value="PEPTIDASE_A1"/>
</dbReference>
<sequence>MHLLPFFSFLLLLLLPFSIAAGDPCAATPSASGDIPLLHVNSKCSPFSFPPANPTLFDSVLELSRRVDPFRLSFLSSLAASSVPVASGQHILDSAIYILQAGLGSPPHPLLLALDSAADASFISAANFSSSSAQILPCSSPVCPLFNGQACAAAAAAGPCIYNQSYGGDSSFSAALSQDSLILSRDTITSFIFGAVTAAAAGPSFPKHGLLGLGRGPISLLSQTSSLYHSVFSYCLPSYNSYYFSGSLRLGPARQPPRIHSTPLLFNPHRPSLYYVNLTGVSVGRVPVAVPPRSFAFDPQTGAGTVVDAGTVITRFVAPAYTAVRDEFRRQVNASGGYESLGAFDTCFSTAVVGTAASPPAVTLHLEGLNLVLPAENALIHSSWRSLACLAMAPAPANVNAVVNVIASYQQQNHRVLVDVPGGRVGFARELCS</sequence>
<accession>A0A2I0A1U1</accession>
<dbReference type="Pfam" id="PF14543">
    <property type="entry name" value="TAXi_N"/>
    <property type="match status" value="1"/>
</dbReference>
<name>A0A2I0A1U1_9ASPA</name>
<proteinExistence type="inferred from homology"/>
<organism evidence="10 11">
    <name type="scientific">Apostasia shenzhenica</name>
    <dbReference type="NCBI Taxonomy" id="1088818"/>
    <lineage>
        <taxon>Eukaryota</taxon>
        <taxon>Viridiplantae</taxon>
        <taxon>Streptophyta</taxon>
        <taxon>Embryophyta</taxon>
        <taxon>Tracheophyta</taxon>
        <taxon>Spermatophyta</taxon>
        <taxon>Magnoliopsida</taxon>
        <taxon>Liliopsida</taxon>
        <taxon>Asparagales</taxon>
        <taxon>Orchidaceae</taxon>
        <taxon>Apostasioideae</taxon>
        <taxon>Apostasia</taxon>
    </lineage>
</organism>
<reference evidence="10 11" key="1">
    <citation type="journal article" date="2017" name="Nature">
        <title>The Apostasia genome and the evolution of orchids.</title>
        <authorList>
            <person name="Zhang G.Q."/>
            <person name="Liu K.W."/>
            <person name="Li Z."/>
            <person name="Lohaus R."/>
            <person name="Hsiao Y.Y."/>
            <person name="Niu S.C."/>
            <person name="Wang J.Y."/>
            <person name="Lin Y.C."/>
            <person name="Xu Q."/>
            <person name="Chen L.J."/>
            <person name="Yoshida K."/>
            <person name="Fujiwara S."/>
            <person name="Wang Z.W."/>
            <person name="Zhang Y.Q."/>
            <person name="Mitsuda N."/>
            <person name="Wang M."/>
            <person name="Liu G.H."/>
            <person name="Pecoraro L."/>
            <person name="Huang H.X."/>
            <person name="Xiao X.J."/>
            <person name="Lin M."/>
            <person name="Wu X.Y."/>
            <person name="Wu W.L."/>
            <person name="Chen Y.Y."/>
            <person name="Chang S.B."/>
            <person name="Sakamoto S."/>
            <person name="Ohme-Takagi M."/>
            <person name="Yagi M."/>
            <person name="Zeng S.J."/>
            <person name="Shen C.Y."/>
            <person name="Yeh C.M."/>
            <person name="Luo Y.B."/>
            <person name="Tsai W.C."/>
            <person name="Van de Peer Y."/>
            <person name="Liu Z.J."/>
        </authorList>
    </citation>
    <scope>NUCLEOTIDE SEQUENCE [LARGE SCALE GENOMIC DNA]</scope>
    <source>
        <strain evidence="11">cv. Shenzhen</strain>
        <tissue evidence="10">Stem</tissue>
    </source>
</reference>
<dbReference type="InterPro" id="IPR032861">
    <property type="entry name" value="TAXi_N"/>
</dbReference>
<evidence type="ECO:0000256" key="2">
    <source>
        <dbReference type="ARBA" id="ARBA00022670"/>
    </source>
</evidence>